<evidence type="ECO:0008006" key="4">
    <source>
        <dbReference type="Google" id="ProtNLM"/>
    </source>
</evidence>
<sequence>MSLATSRAVELLGRNAEKIPVHKHLSYPHNYAQPSVAAADAGSCDDSHQKDVNPHARAVLSCTETAETEHQNSESLPVIAEAEPEFFAPPARAPEAGRSMCPSPAFNLDVCPSFSEQRPQGTKPLFIERHNTLQRVHENTLTDGALVAPRMLDTGHPIGPAGGAPYLPSWEISRSQLWMMTAASIGKIDTLPPTGSATTTTTTTTTTTLTTAQGSAIGLDRSSSVRDASTATSTPFACRFTQASVTQQVPGLSGLFRGKSMIHRECPATPHGMGPLPTLLTPSFTMASLAARPGGGKSSRDGVVGELPSLEPEWECFAAVPELPVEGTTGGSEKGEDEDPLHHHHRQKDDVAFVAGIAAATSTATVVSHAASSAMTGLAGLLSQMSMSGSTMLKHLGYNLLNVGSSLMVSRLQSMIMNTSTMKAAEAVLGAEAPEVSREQLRQRLRYTLAGASVMWFLLNLHQTTDVLTHLDFEHDFVTSTKVVLNLATSGPGLIKNCQELLQVSFAVTLGVGKRVMGADEM</sequence>
<dbReference type="Proteomes" id="UP001165090">
    <property type="component" value="Unassembled WGS sequence"/>
</dbReference>
<evidence type="ECO:0000256" key="1">
    <source>
        <dbReference type="SAM" id="MobiDB-lite"/>
    </source>
</evidence>
<organism evidence="2 3">
    <name type="scientific">Volvox africanus</name>
    <dbReference type="NCBI Taxonomy" id="51714"/>
    <lineage>
        <taxon>Eukaryota</taxon>
        <taxon>Viridiplantae</taxon>
        <taxon>Chlorophyta</taxon>
        <taxon>core chlorophytes</taxon>
        <taxon>Chlorophyceae</taxon>
        <taxon>CS clade</taxon>
        <taxon>Chlamydomonadales</taxon>
        <taxon>Volvocaceae</taxon>
        <taxon>Volvox</taxon>
    </lineage>
</organism>
<proteinExistence type="predicted"/>
<evidence type="ECO:0000313" key="2">
    <source>
        <dbReference type="EMBL" id="GLI70626.1"/>
    </source>
</evidence>
<reference evidence="2 3" key="1">
    <citation type="journal article" date="2023" name="IScience">
        <title>Expanded male sex-determining region conserved during the evolution of homothallism in the green alga Volvox.</title>
        <authorList>
            <person name="Yamamoto K."/>
            <person name="Matsuzaki R."/>
            <person name="Mahakham W."/>
            <person name="Heman W."/>
            <person name="Sekimoto H."/>
            <person name="Kawachi M."/>
            <person name="Minakuchi Y."/>
            <person name="Toyoda A."/>
            <person name="Nozaki H."/>
        </authorList>
    </citation>
    <scope>NUCLEOTIDE SEQUENCE [LARGE SCALE GENOMIC DNA]</scope>
    <source>
        <strain evidence="2 3">NIES-4468</strain>
    </source>
</reference>
<gene>
    <name evidence="2" type="ORF">VaNZ11_015560</name>
</gene>
<keyword evidence="3" id="KW-1185">Reference proteome</keyword>
<accession>A0ABQ5SNC5</accession>
<comment type="caution">
    <text evidence="2">The sequence shown here is derived from an EMBL/GenBank/DDBJ whole genome shotgun (WGS) entry which is preliminary data.</text>
</comment>
<feature type="region of interest" description="Disordered" evidence="1">
    <location>
        <begin position="326"/>
        <end position="345"/>
    </location>
</feature>
<dbReference type="EMBL" id="BSDZ01000094">
    <property type="protein sequence ID" value="GLI70626.1"/>
    <property type="molecule type" value="Genomic_DNA"/>
</dbReference>
<name>A0ABQ5SNC5_9CHLO</name>
<evidence type="ECO:0000313" key="3">
    <source>
        <dbReference type="Proteomes" id="UP001165090"/>
    </source>
</evidence>
<protein>
    <recommendedName>
        <fullName evidence="4">GPI-anchored surface protein</fullName>
    </recommendedName>
</protein>